<dbReference type="GO" id="GO:0032264">
    <property type="term" value="P:IMP salvage"/>
    <property type="evidence" value="ECO:0007669"/>
    <property type="project" value="InterPro"/>
</dbReference>
<comment type="similarity">
    <text evidence="2">Belongs to the metallo-dependent hydrolases superfamily. Adenosine and AMP deaminases family.</text>
</comment>
<accession>A0AAN9I0I8</accession>
<comment type="catalytic activity">
    <reaction evidence="8">
        <text>AMP + H2O + H(+) = IMP + NH4(+)</text>
        <dbReference type="Rhea" id="RHEA:14777"/>
        <dbReference type="ChEBI" id="CHEBI:15377"/>
        <dbReference type="ChEBI" id="CHEBI:15378"/>
        <dbReference type="ChEBI" id="CHEBI:28938"/>
        <dbReference type="ChEBI" id="CHEBI:58053"/>
        <dbReference type="ChEBI" id="CHEBI:456215"/>
        <dbReference type="EC" id="3.5.4.6"/>
    </reaction>
</comment>
<evidence type="ECO:0000256" key="6">
    <source>
        <dbReference type="ARBA" id="ARBA00022833"/>
    </source>
</evidence>
<proteinExistence type="inferred from homology"/>
<dbReference type="GO" id="GO:0046872">
    <property type="term" value="F:metal ion binding"/>
    <property type="evidence" value="ECO:0007669"/>
    <property type="project" value="UniProtKB-KW"/>
</dbReference>
<dbReference type="Gene3D" id="4.10.800.20">
    <property type="match status" value="1"/>
</dbReference>
<feature type="binding site" evidence="11">
    <location>
        <position position="402"/>
    </location>
    <ligand>
        <name>Zn(2+)</name>
        <dbReference type="ChEBI" id="CHEBI:29105"/>
        <note>catalytic</note>
    </ligand>
</feature>
<evidence type="ECO:0000256" key="11">
    <source>
        <dbReference type="PIRSR" id="PIRSR606329-3"/>
    </source>
</evidence>
<feature type="active site" description="Proton acceptor" evidence="9">
    <location>
        <position position="692"/>
    </location>
</feature>
<dbReference type="GO" id="GO:0046033">
    <property type="term" value="P:AMP metabolic process"/>
    <property type="evidence" value="ECO:0007669"/>
    <property type="project" value="TreeGrafter"/>
</dbReference>
<dbReference type="PANTHER" id="PTHR11359">
    <property type="entry name" value="AMP DEAMINASE"/>
    <property type="match status" value="1"/>
</dbReference>
<evidence type="ECO:0000256" key="10">
    <source>
        <dbReference type="PIRSR" id="PIRSR606329-2"/>
    </source>
</evidence>
<comment type="caution">
    <text evidence="13">The sequence shown here is derived from an EMBL/GenBank/DDBJ whole genome shotgun (WGS) entry which is preliminary data.</text>
</comment>
<dbReference type="FunFam" id="4.10.800.20:FF:000001">
    <property type="entry name" value="AMP deaminase"/>
    <property type="match status" value="1"/>
</dbReference>
<feature type="binding site" evidence="10">
    <location>
        <begin position="748"/>
        <end position="751"/>
    </location>
    <ligand>
        <name>substrate</name>
    </ligand>
</feature>
<evidence type="ECO:0000256" key="5">
    <source>
        <dbReference type="ARBA" id="ARBA00022801"/>
    </source>
</evidence>
<evidence type="ECO:0000256" key="8">
    <source>
        <dbReference type="ARBA" id="ARBA00051746"/>
    </source>
</evidence>
<keyword evidence="4 11" id="KW-0479">Metal-binding</keyword>
<sequence>MDAYALHLAMAALVGASAVAISAYFMHRKTLSQLLEFARAVDADIDAEDDKLNGAAGGDSSPRKYSRKRLAGGGARRRGNGYYRRGSASLPDVTVISGGGGLDSVEGIPAGLPRLHTLREAKSGLSGTPKRSILRPISPKSPVASASAFESVEGSDDDEDVADNSQLDTTFLHTNGDVGPEGQNRYEALPDQVNVTGDQIVLAASKSMNRSHSISGDLHGVQPDPIAADILRKEPEHETFARLKVTPLEAPSPDEVESYVVLQECLQLRKRYLFREAVAPWEKEVISDPSTPKPNPEPFFFTPEGKSDHYFEMQDGVIHVYPNKDSTEELFPVADATTFFTDLHHILRVIAAGNIRTLCHHRLNLLEQKFSLHLMLNADREFLAQKSAPHRDFYNVRKVDTHVHHSACMNQKHLLRFIKSKLRKEPDEVVIFRDGTYLTLKEVFESLDLTGYDLNVDLLDVHADKSTFHRFDKFNLKYNPCGQSRLREIFLKQDNLIQGRFLGELTKQVFSDLEASKYQMAEYRISIYGRKQSEWDQLASWIVNNELYSENVVWLIQLPRLYNVYKEMGIVTSFQNILDNIFIPLFEVTVDPDSHPQLHVFLKQVVGLDLVDDESKPERRPTKHMPTPAQWTNVFNPAFSYYVYYCYANLYTLNKLRESKGMTTIKFRPHSGEAGDIDHLAATFLTTHNIAHGINLRKSPVLQYLYYLAQIGLAMSPLSNNSLFLDYHRNPFPVFFSRGLNVSLSTDDPLQIHLTKEPLVEEYSIAASVWKLSACDLCEIARNSVYQSGFSHALKSHWIGKEYYKRGPNGNDIHRTNVPHIRLEFRDTIWREEMQQVYLGKAIIPDVVDK</sequence>
<dbReference type="NCBIfam" id="TIGR01429">
    <property type="entry name" value="AMP_deaminase"/>
    <property type="match status" value="1"/>
</dbReference>
<dbReference type="PANTHER" id="PTHR11359:SF0">
    <property type="entry name" value="AMP DEAMINASE"/>
    <property type="match status" value="1"/>
</dbReference>
<feature type="region of interest" description="Disordered" evidence="12">
    <location>
        <begin position="50"/>
        <end position="85"/>
    </location>
</feature>
<comment type="cofactor">
    <cofactor evidence="11">
        <name>Zn(2+)</name>
        <dbReference type="ChEBI" id="CHEBI:29105"/>
    </cofactor>
    <text evidence="11">Binds 1 zinc ion per subunit.</text>
</comment>
<evidence type="ECO:0000256" key="9">
    <source>
        <dbReference type="PIRSR" id="PIRSR606329-1"/>
    </source>
</evidence>
<dbReference type="GO" id="GO:0005829">
    <property type="term" value="C:cytosol"/>
    <property type="evidence" value="ECO:0007669"/>
    <property type="project" value="TreeGrafter"/>
</dbReference>
<evidence type="ECO:0000256" key="2">
    <source>
        <dbReference type="ARBA" id="ARBA00006676"/>
    </source>
</evidence>
<keyword evidence="6 11" id="KW-0862">Zinc</keyword>
<comment type="pathway">
    <text evidence="1">Purine metabolism; IMP biosynthesis via salvage pathway; IMP from AMP: step 1/1.</text>
</comment>
<feature type="region of interest" description="Disordered" evidence="12">
    <location>
        <begin position="122"/>
        <end position="163"/>
    </location>
</feature>
<feature type="compositionally biased region" description="Acidic residues" evidence="12">
    <location>
        <begin position="153"/>
        <end position="162"/>
    </location>
</feature>
<protein>
    <recommendedName>
        <fullName evidence="3">AMP deaminase</fullName>
        <ecNumber evidence="3">3.5.4.6</ecNumber>
    </recommendedName>
</protein>
<evidence type="ECO:0000256" key="1">
    <source>
        <dbReference type="ARBA" id="ARBA00004955"/>
    </source>
</evidence>
<dbReference type="EC" id="3.5.4.6" evidence="3"/>
<dbReference type="InterPro" id="IPR006329">
    <property type="entry name" value="AMPD"/>
</dbReference>
<evidence type="ECO:0000256" key="3">
    <source>
        <dbReference type="ARBA" id="ARBA00012775"/>
    </source>
</evidence>
<feature type="binding site" evidence="10">
    <location>
        <position position="404"/>
    </location>
    <ligand>
        <name>substrate</name>
    </ligand>
</feature>
<feature type="compositionally biased region" description="Basic residues" evidence="12">
    <location>
        <begin position="64"/>
        <end position="79"/>
    </location>
</feature>
<name>A0AAN9I0I8_CROPI</name>
<evidence type="ECO:0000256" key="7">
    <source>
        <dbReference type="ARBA" id="ARBA00023080"/>
    </source>
</evidence>
<evidence type="ECO:0000256" key="12">
    <source>
        <dbReference type="SAM" id="MobiDB-lite"/>
    </source>
</evidence>
<dbReference type="InterPro" id="IPR006650">
    <property type="entry name" value="A/AMP_deam_AS"/>
</dbReference>
<feature type="binding site" evidence="11">
    <location>
        <position position="747"/>
    </location>
    <ligand>
        <name>Zn(2+)</name>
        <dbReference type="ChEBI" id="CHEBI:29105"/>
        <note>catalytic</note>
    </ligand>
</feature>
<dbReference type="FunFam" id="3.20.20.140:FF:000035">
    <property type="entry name" value="Probable amp deaminase"/>
    <property type="match status" value="1"/>
</dbReference>
<keyword evidence="5" id="KW-0378">Hydrolase</keyword>
<evidence type="ECO:0000313" key="13">
    <source>
        <dbReference type="EMBL" id="KAK7260589.1"/>
    </source>
</evidence>
<evidence type="ECO:0000313" key="14">
    <source>
        <dbReference type="Proteomes" id="UP001372338"/>
    </source>
</evidence>
<dbReference type="SUPFAM" id="SSF51556">
    <property type="entry name" value="Metallo-dependent hydrolases"/>
    <property type="match status" value="1"/>
</dbReference>
<feature type="binding site" evidence="10">
    <location>
        <position position="673"/>
    </location>
    <ligand>
        <name>substrate</name>
    </ligand>
</feature>
<keyword evidence="7" id="KW-0546">Nucleotide metabolism</keyword>
<keyword evidence="14" id="KW-1185">Reference proteome</keyword>
<dbReference type="EMBL" id="JAYWIO010000005">
    <property type="protein sequence ID" value="KAK7260589.1"/>
    <property type="molecule type" value="Genomic_DNA"/>
</dbReference>
<feature type="binding site" evidence="11">
    <location>
        <position position="670"/>
    </location>
    <ligand>
        <name>Zn(2+)</name>
        <dbReference type="ChEBI" id="CHEBI:29105"/>
        <note>catalytic</note>
    </ligand>
</feature>
<evidence type="ECO:0000256" key="4">
    <source>
        <dbReference type="ARBA" id="ARBA00022723"/>
    </source>
</evidence>
<reference evidence="13 14" key="1">
    <citation type="submission" date="2024-01" db="EMBL/GenBank/DDBJ databases">
        <title>The genomes of 5 underutilized Papilionoideae crops provide insights into root nodulation and disease resistanc.</title>
        <authorList>
            <person name="Yuan L."/>
        </authorList>
    </citation>
    <scope>NUCLEOTIDE SEQUENCE [LARGE SCALE GENOMIC DNA]</scope>
    <source>
        <strain evidence="13">ZHUSHIDOU_FW_LH</strain>
        <tissue evidence="13">Leaf</tissue>
    </source>
</reference>
<organism evidence="13 14">
    <name type="scientific">Crotalaria pallida</name>
    <name type="common">Smooth rattlebox</name>
    <name type="synonym">Crotalaria striata</name>
    <dbReference type="NCBI Taxonomy" id="3830"/>
    <lineage>
        <taxon>Eukaryota</taxon>
        <taxon>Viridiplantae</taxon>
        <taxon>Streptophyta</taxon>
        <taxon>Embryophyta</taxon>
        <taxon>Tracheophyta</taxon>
        <taxon>Spermatophyta</taxon>
        <taxon>Magnoliopsida</taxon>
        <taxon>eudicotyledons</taxon>
        <taxon>Gunneridae</taxon>
        <taxon>Pentapetalae</taxon>
        <taxon>rosids</taxon>
        <taxon>fabids</taxon>
        <taxon>Fabales</taxon>
        <taxon>Fabaceae</taxon>
        <taxon>Papilionoideae</taxon>
        <taxon>50 kb inversion clade</taxon>
        <taxon>genistoids sensu lato</taxon>
        <taxon>core genistoids</taxon>
        <taxon>Crotalarieae</taxon>
        <taxon>Crotalaria</taxon>
    </lineage>
</organism>
<dbReference type="Proteomes" id="UP001372338">
    <property type="component" value="Unassembled WGS sequence"/>
</dbReference>
<dbReference type="Pfam" id="PF19326">
    <property type="entry name" value="AMP_deaminase"/>
    <property type="match status" value="1"/>
</dbReference>
<dbReference type="AlphaFoldDB" id="A0AAN9I0I8"/>
<dbReference type="GO" id="GO:0003876">
    <property type="term" value="F:AMP deaminase activity"/>
    <property type="evidence" value="ECO:0007669"/>
    <property type="project" value="UniProtKB-EC"/>
</dbReference>
<dbReference type="Gene3D" id="3.20.20.140">
    <property type="entry name" value="Metal-dependent hydrolases"/>
    <property type="match status" value="1"/>
</dbReference>
<dbReference type="PROSITE" id="PS00485">
    <property type="entry name" value="A_DEAMINASE"/>
    <property type="match status" value="1"/>
</dbReference>
<feature type="binding site" evidence="11">
    <location>
        <position position="404"/>
    </location>
    <ligand>
        <name>Zn(2+)</name>
        <dbReference type="ChEBI" id="CHEBI:29105"/>
        <note>catalytic</note>
    </ligand>
</feature>
<feature type="binding site" evidence="10">
    <location>
        <begin position="473"/>
        <end position="478"/>
    </location>
    <ligand>
        <name>substrate</name>
    </ligand>
</feature>
<dbReference type="CDD" id="cd01319">
    <property type="entry name" value="AMPD"/>
    <property type="match status" value="1"/>
</dbReference>
<gene>
    <name evidence="13" type="ORF">RIF29_26764</name>
</gene>
<dbReference type="InterPro" id="IPR032466">
    <property type="entry name" value="Metal_Hydrolase"/>
</dbReference>